<dbReference type="Gene3D" id="1.10.10.10">
    <property type="entry name" value="Winged helix-like DNA-binding domain superfamily/Winged helix DNA-binding domain"/>
    <property type="match status" value="1"/>
</dbReference>
<dbReference type="InterPro" id="IPR036388">
    <property type="entry name" value="WH-like_DNA-bd_sf"/>
</dbReference>
<dbReference type="GO" id="GO:0005829">
    <property type="term" value="C:cytosol"/>
    <property type="evidence" value="ECO:0007669"/>
    <property type="project" value="TreeGrafter"/>
</dbReference>
<keyword evidence="1" id="KW-0238">DNA-binding</keyword>
<dbReference type="PANTHER" id="PTHR33221">
    <property type="entry name" value="WINGED HELIX-TURN-HELIX TRANSCRIPTIONAL REGULATOR, RRF2 FAMILY"/>
    <property type="match status" value="1"/>
</dbReference>
<dbReference type="GO" id="GO:0003677">
    <property type="term" value="F:DNA binding"/>
    <property type="evidence" value="ECO:0007669"/>
    <property type="project" value="UniProtKB-KW"/>
</dbReference>
<gene>
    <name evidence="2" type="ORF">E2C06_02655</name>
</gene>
<dbReference type="PROSITE" id="PS51197">
    <property type="entry name" value="HTH_RRF2_2"/>
    <property type="match status" value="1"/>
</dbReference>
<dbReference type="Pfam" id="PF02082">
    <property type="entry name" value="Rrf2"/>
    <property type="match status" value="1"/>
</dbReference>
<evidence type="ECO:0000313" key="3">
    <source>
        <dbReference type="Proteomes" id="UP000295096"/>
    </source>
</evidence>
<dbReference type="PANTHER" id="PTHR33221:SF4">
    <property type="entry name" value="HTH-TYPE TRANSCRIPTIONAL REPRESSOR NSRR"/>
    <property type="match status" value="1"/>
</dbReference>
<dbReference type="InterPro" id="IPR036390">
    <property type="entry name" value="WH_DNA-bd_sf"/>
</dbReference>
<dbReference type="RefSeq" id="WP_133287022.1">
    <property type="nucleotide sequence ID" value="NZ_SMSJ01000002.1"/>
</dbReference>
<dbReference type="GO" id="GO:0003700">
    <property type="term" value="F:DNA-binding transcription factor activity"/>
    <property type="evidence" value="ECO:0007669"/>
    <property type="project" value="TreeGrafter"/>
</dbReference>
<comment type="caution">
    <text evidence="2">The sequence shown here is derived from an EMBL/GenBank/DDBJ whole genome shotgun (WGS) entry which is preliminary data.</text>
</comment>
<dbReference type="OrthoDB" id="9795923at2"/>
<dbReference type="NCBIfam" id="TIGR00738">
    <property type="entry name" value="rrf2_super"/>
    <property type="match status" value="1"/>
</dbReference>
<keyword evidence="3" id="KW-1185">Reference proteome</keyword>
<evidence type="ECO:0000313" key="2">
    <source>
        <dbReference type="EMBL" id="TDH64257.1"/>
    </source>
</evidence>
<dbReference type="EMBL" id="SMSJ01000002">
    <property type="protein sequence ID" value="TDH64257.1"/>
    <property type="molecule type" value="Genomic_DNA"/>
</dbReference>
<dbReference type="SUPFAM" id="SSF46785">
    <property type="entry name" value="Winged helix' DNA-binding domain"/>
    <property type="match status" value="1"/>
</dbReference>
<dbReference type="AlphaFoldDB" id="A0A4R5QNF3"/>
<dbReference type="InterPro" id="IPR000944">
    <property type="entry name" value="Tscrpt_reg_Rrf2"/>
</dbReference>
<name>A0A4R5QNF3_9PROT</name>
<reference evidence="2 3" key="1">
    <citation type="journal article" date="2016" name="J. Microbiol.">
        <title>Dankookia rubra gen. nov., sp. nov., an alphaproteobacterium isolated from sediment of a shallow stream.</title>
        <authorList>
            <person name="Kim W.H."/>
            <person name="Kim D.H."/>
            <person name="Kang K."/>
            <person name="Ahn T.Y."/>
        </authorList>
    </citation>
    <scope>NUCLEOTIDE SEQUENCE [LARGE SCALE GENOMIC DNA]</scope>
    <source>
        <strain evidence="2 3">JCM30602</strain>
    </source>
</reference>
<protein>
    <submittedName>
        <fullName evidence="2">Rrf2 family transcriptional regulator</fullName>
    </submittedName>
</protein>
<accession>A0A4R5QNF3</accession>
<organism evidence="2 3">
    <name type="scientific">Dankookia rubra</name>
    <dbReference type="NCBI Taxonomy" id="1442381"/>
    <lineage>
        <taxon>Bacteria</taxon>
        <taxon>Pseudomonadati</taxon>
        <taxon>Pseudomonadota</taxon>
        <taxon>Alphaproteobacteria</taxon>
        <taxon>Acetobacterales</taxon>
        <taxon>Roseomonadaceae</taxon>
        <taxon>Dankookia</taxon>
    </lineage>
</organism>
<dbReference type="Proteomes" id="UP000295096">
    <property type="component" value="Unassembled WGS sequence"/>
</dbReference>
<proteinExistence type="predicted"/>
<sequence>MRLTLHTDLAFRTLMHLGLRDGRRVQTEEIAAAWRISSNHLDKVVQRLAAAGLVETRRGRGGGMVLARAPEAIRLGEVVRCTEEDLALVACFAGDGDPCGDQVGERCVLAGACRLQSALGRALAAFLGVLDGMTLADLLDPAARAAAAGRLGLEGAEPPAAALPG</sequence>
<evidence type="ECO:0000256" key="1">
    <source>
        <dbReference type="ARBA" id="ARBA00023125"/>
    </source>
</evidence>